<dbReference type="EMBL" id="CP003243">
    <property type="protein sequence ID" value="AFD00431.1"/>
    <property type="molecule type" value="Genomic_DNA"/>
</dbReference>
<protein>
    <submittedName>
        <fullName evidence="1">Transcriptional regulator, TrmB</fullName>
    </submittedName>
</protein>
<dbReference type="AlphaFoldDB" id="H8I8W0"/>
<gene>
    <name evidence="1" type="ordered locus">Mtc_1685</name>
</gene>
<dbReference type="eggNOG" id="arCOG04793">
    <property type="taxonomic scope" value="Archaea"/>
</dbReference>
<evidence type="ECO:0000313" key="2">
    <source>
        <dbReference type="Proteomes" id="UP000005233"/>
    </source>
</evidence>
<reference evidence="1 2" key="1">
    <citation type="journal article" date="2012" name="J. Bacteriol.">
        <title>Complete genome sequence of a thermophilic methanogen, Methanocella conradii HZ254, isolated from Chinese rice field soil.</title>
        <authorList>
            <person name="Lu Z."/>
            <person name="Lu Y."/>
        </authorList>
    </citation>
    <scope>NUCLEOTIDE SEQUENCE [LARGE SCALE GENOMIC DNA]</scope>
    <source>
        <strain evidence="2">DSM 24694 / JCM 17849 / CGMCC 1.5162 / HZ254</strain>
    </source>
</reference>
<dbReference type="Proteomes" id="UP000005233">
    <property type="component" value="Chromosome"/>
</dbReference>
<evidence type="ECO:0000313" key="1">
    <source>
        <dbReference type="EMBL" id="AFD00431.1"/>
    </source>
</evidence>
<dbReference type="STRING" id="1041930.Mtc_1685"/>
<proteinExistence type="predicted"/>
<dbReference type="KEGG" id="mez:Mtc_1685"/>
<accession>H8I8W0</accession>
<dbReference type="HOGENOM" id="CLU_1040541_0_0_2"/>
<sequence>MYRVFVRKLKQQYTKYIGISANESFLLSSIRARDLPVFGVREVVSLCGWSRSRTYNTLVSLERKGVLTRIRRNSYAITGELAKNVYRIATEAVKPSYVSFWTALSRYGFTEQQVTAVQLVSTRQVPGFSVGPYRLEIVKFRPSRFYGYKRMDGFVIAEPEKALVDSLAYPSLCGGIGEFAKCLRAAWPGLDKKKFTEYLLKFKNKSLVSRAGYLIEHMELNNELVGSLLGHKSPGFVRLDTGAKKAGTYDHKWNIIINTDIGREEIR</sequence>
<name>H8I8W0_METCZ</name>
<keyword evidence="2" id="KW-1185">Reference proteome</keyword>
<organism evidence="1 2">
    <name type="scientific">Methanocella conradii (strain DSM 24694 / JCM 17849 / CGMCC 1.5162 / HZ254)</name>
    <dbReference type="NCBI Taxonomy" id="1041930"/>
    <lineage>
        <taxon>Archaea</taxon>
        <taxon>Methanobacteriati</taxon>
        <taxon>Methanobacteriota</taxon>
        <taxon>Stenosarchaea group</taxon>
        <taxon>Methanomicrobia</taxon>
        <taxon>Methanocellales</taxon>
        <taxon>Methanocellaceae</taxon>
        <taxon>Methanocella</taxon>
    </lineage>
</organism>